<reference evidence="3" key="1">
    <citation type="submission" date="2019-06" db="EMBL/GenBank/DDBJ databases">
        <title>Draft genome sequence of the griseofulvin-producing fungus Xylaria cubensis strain G536.</title>
        <authorList>
            <person name="Mead M.E."/>
            <person name="Raja H.A."/>
            <person name="Steenwyk J.L."/>
            <person name="Knowles S.L."/>
            <person name="Oberlies N.H."/>
            <person name="Rokas A."/>
        </authorList>
    </citation>
    <scope>NUCLEOTIDE SEQUENCE [LARGE SCALE GENOMIC DNA]</scope>
    <source>
        <strain evidence="3">G536</strain>
    </source>
</reference>
<proteinExistence type="predicted"/>
<organism evidence="2 3">
    <name type="scientific">Xylaria flabelliformis</name>
    <dbReference type="NCBI Taxonomy" id="2512241"/>
    <lineage>
        <taxon>Eukaryota</taxon>
        <taxon>Fungi</taxon>
        <taxon>Dikarya</taxon>
        <taxon>Ascomycota</taxon>
        <taxon>Pezizomycotina</taxon>
        <taxon>Sordariomycetes</taxon>
        <taxon>Xylariomycetidae</taxon>
        <taxon>Xylariales</taxon>
        <taxon>Xylariaceae</taxon>
        <taxon>Xylaria</taxon>
    </lineage>
</organism>
<dbReference type="EMBL" id="VFLP01000005">
    <property type="protein sequence ID" value="TRX97768.1"/>
    <property type="molecule type" value="Genomic_DNA"/>
</dbReference>
<protein>
    <recommendedName>
        <fullName evidence="4">Amidoligase enzyme</fullName>
    </recommendedName>
</protein>
<feature type="region of interest" description="Disordered" evidence="1">
    <location>
        <begin position="720"/>
        <end position="742"/>
    </location>
</feature>
<feature type="compositionally biased region" description="Polar residues" evidence="1">
    <location>
        <begin position="534"/>
        <end position="549"/>
    </location>
</feature>
<dbReference type="PANTHER" id="PTHR36847">
    <property type="entry name" value="AMIDOLIGASE ENZYME"/>
    <property type="match status" value="1"/>
</dbReference>
<feature type="compositionally biased region" description="Low complexity" evidence="1">
    <location>
        <begin position="683"/>
        <end position="694"/>
    </location>
</feature>
<sequence length="959" mass="106283">MAPNQQTKTFTVPVGTRLSHGIELEMLVAYLDMSDVDPDGANSDNLAPVLRIDAGGTNNDGTHDVYRQNPAQEIVEEHIRSTLRNHGISVNKPQKGPFSEDIPIHLQGLDRWDVASDISVRDGIDESELTRGKPGKYRWLGLELRSPACWDEPRAYDEIRFVVNLMKLKYRVRLNTTCGFHVHVANGPRFFDAKTLKRAGAFFFATDPMLSRLHAPWRRVGIYTPSIRYVSRLAHLDERPLHAQMPTDHAAALFRAGHPFAYPNREYLPVVPWSDRSREEMDFGGKEKGGMANWERYANERVQEGPHIILSEKPRTPSLSSSSFLAGSDKDDEGGGSHHCQLLRLMATPEFRATCLRVFGHGHPERLRSADQYAVLGIYQCERLFGHSSPNLLSDAQYYDLTVACAPYMEVGWSSWEWNARMNSFTLKDGSIGAALAHSQPKTLRQTNGRNIVLKLDALAAVQEAEGERRVSEQSEDDTRAFDDNDDIEKIGADRNLWRGIYYDTIDRLMMEPTFPLDNIESLLARFPPEPATESMSDSRPSTDTSGSFNPPALKALDLAHPNVNTGASPGSNGNPPSTADISDGSNKPTGNTTSTRVFKVPGTPSSDSSSNSTNTSGAVNNGGHEFRFLFPKTTTGGAFDSLPGTPSTNSSSNSANASGTVNNGGHEFRFLFSKPATGGAFDSPPSAPSTSDSQSDRVSDFNPPAFSVYMASRSLENDDYKTLDKRSPTSSPSLSNISPVHRNSRITSGHKLRPHDIYQLPDSYIHRVSQVYSFDGARWRRISWLPYPGGPPDPQEVHVRDGIACKPGCTQHVVTDTRAGVATVLGVDSGAAVAQLLRAVTTGDRANYNFTAYELDSLLLPGWMRTIEFREAGGSLDPEWIITWINICVGMLRFCRDASVVDFITVLERVIREEERQRTNPERDDEDIYDVCNLLEDIGLFTEATTVRERERKFGPPR</sequence>
<evidence type="ECO:0000256" key="1">
    <source>
        <dbReference type="SAM" id="MobiDB-lite"/>
    </source>
</evidence>
<feature type="region of interest" description="Disordered" evidence="1">
    <location>
        <begin position="307"/>
        <end position="332"/>
    </location>
</feature>
<dbReference type="Pfam" id="PF12224">
    <property type="entry name" value="Amidoligase_2"/>
    <property type="match status" value="1"/>
</dbReference>
<feature type="region of interest" description="Disordered" evidence="1">
    <location>
        <begin position="466"/>
        <end position="486"/>
    </location>
</feature>
<feature type="compositionally biased region" description="Low complexity" evidence="1">
    <location>
        <begin position="644"/>
        <end position="663"/>
    </location>
</feature>
<evidence type="ECO:0008006" key="4">
    <source>
        <dbReference type="Google" id="ProtNLM"/>
    </source>
</evidence>
<name>A0A553IC39_9PEZI</name>
<dbReference type="OrthoDB" id="412402at2759"/>
<dbReference type="Proteomes" id="UP000319160">
    <property type="component" value="Unassembled WGS sequence"/>
</dbReference>
<keyword evidence="3" id="KW-1185">Reference proteome</keyword>
<feature type="compositionally biased region" description="Low complexity" evidence="1">
    <location>
        <begin position="603"/>
        <end position="624"/>
    </location>
</feature>
<gene>
    <name evidence="2" type="ORF">FHL15_001523</name>
</gene>
<dbReference type="AlphaFoldDB" id="A0A553IC39"/>
<dbReference type="PANTHER" id="PTHR36847:SF1">
    <property type="entry name" value="AMIDOLIGASE ENZYME"/>
    <property type="match status" value="1"/>
</dbReference>
<dbReference type="STRING" id="2512241.A0A553IC39"/>
<feature type="compositionally biased region" description="Polar residues" evidence="1">
    <location>
        <begin position="563"/>
        <end position="597"/>
    </location>
</feature>
<evidence type="ECO:0000313" key="2">
    <source>
        <dbReference type="EMBL" id="TRX97768.1"/>
    </source>
</evidence>
<evidence type="ECO:0000313" key="3">
    <source>
        <dbReference type="Proteomes" id="UP000319160"/>
    </source>
</evidence>
<accession>A0A553IC39</accession>
<feature type="compositionally biased region" description="Low complexity" evidence="1">
    <location>
        <begin position="729"/>
        <end position="740"/>
    </location>
</feature>
<feature type="region of interest" description="Disordered" evidence="1">
    <location>
        <begin position="529"/>
        <end position="663"/>
    </location>
</feature>
<feature type="region of interest" description="Disordered" evidence="1">
    <location>
        <begin position="675"/>
        <end position="704"/>
    </location>
</feature>
<dbReference type="InterPro" id="IPR022025">
    <property type="entry name" value="Amidoligase_2"/>
</dbReference>
<comment type="caution">
    <text evidence="2">The sequence shown here is derived from an EMBL/GenBank/DDBJ whole genome shotgun (WGS) entry which is preliminary data.</text>
</comment>